<dbReference type="PROSITE" id="PS51387">
    <property type="entry name" value="FAD_PCMH"/>
    <property type="match status" value="1"/>
</dbReference>
<dbReference type="SUPFAM" id="SSF56176">
    <property type="entry name" value="FAD-binding/transporter-associated domain-like"/>
    <property type="match status" value="1"/>
</dbReference>
<dbReference type="InterPro" id="IPR006094">
    <property type="entry name" value="Oxid_FAD_bind_N"/>
</dbReference>
<evidence type="ECO:0000259" key="4">
    <source>
        <dbReference type="PROSITE" id="PS51387"/>
    </source>
</evidence>
<reference evidence="5 6" key="1">
    <citation type="submission" date="2016-04" db="EMBL/GenBank/DDBJ databases">
        <title>A degradative enzymes factory behind the ericoid mycorrhizal symbiosis.</title>
        <authorList>
            <consortium name="DOE Joint Genome Institute"/>
            <person name="Martino E."/>
            <person name="Morin E."/>
            <person name="Grelet G."/>
            <person name="Kuo A."/>
            <person name="Kohler A."/>
            <person name="Daghino S."/>
            <person name="Barry K."/>
            <person name="Choi C."/>
            <person name="Cichocki N."/>
            <person name="Clum A."/>
            <person name="Copeland A."/>
            <person name="Hainaut M."/>
            <person name="Haridas S."/>
            <person name="Labutti K."/>
            <person name="Lindquist E."/>
            <person name="Lipzen A."/>
            <person name="Khouja H.-R."/>
            <person name="Murat C."/>
            <person name="Ohm R."/>
            <person name="Olson A."/>
            <person name="Spatafora J."/>
            <person name="Veneault-Fourrey C."/>
            <person name="Henrissat B."/>
            <person name="Grigoriev I."/>
            <person name="Martin F."/>
            <person name="Perotto S."/>
        </authorList>
    </citation>
    <scope>NUCLEOTIDE SEQUENCE [LARGE SCALE GENOMIC DNA]</scope>
    <source>
        <strain evidence="5 6">F</strain>
    </source>
</reference>
<dbReference type="GO" id="GO:0071949">
    <property type="term" value="F:FAD binding"/>
    <property type="evidence" value="ECO:0007669"/>
    <property type="project" value="InterPro"/>
</dbReference>
<comment type="similarity">
    <text evidence="1">Belongs to the oxygen-dependent FAD-linked oxidoreductase family.</text>
</comment>
<evidence type="ECO:0000313" key="5">
    <source>
        <dbReference type="EMBL" id="PMD39270.1"/>
    </source>
</evidence>
<dbReference type="Pfam" id="PF01565">
    <property type="entry name" value="FAD_binding_4"/>
    <property type="match status" value="1"/>
</dbReference>
<dbReference type="InterPro" id="IPR012951">
    <property type="entry name" value="BBE"/>
</dbReference>
<dbReference type="InterPro" id="IPR050432">
    <property type="entry name" value="FAD-linked_Oxidoreductases_BP"/>
</dbReference>
<dbReference type="GO" id="GO:0016491">
    <property type="term" value="F:oxidoreductase activity"/>
    <property type="evidence" value="ECO:0007669"/>
    <property type="project" value="UniProtKB-KW"/>
</dbReference>
<keyword evidence="6" id="KW-1185">Reference proteome</keyword>
<dbReference type="PANTHER" id="PTHR13878">
    <property type="entry name" value="GULONOLACTONE OXIDASE"/>
    <property type="match status" value="1"/>
</dbReference>
<dbReference type="AlphaFoldDB" id="A0A2J6RL85"/>
<gene>
    <name evidence="5" type="ORF">L207DRAFT_491242</name>
</gene>
<evidence type="ECO:0000256" key="2">
    <source>
        <dbReference type="ARBA" id="ARBA00023002"/>
    </source>
</evidence>
<evidence type="ECO:0000256" key="3">
    <source>
        <dbReference type="SAM" id="SignalP"/>
    </source>
</evidence>
<dbReference type="Gene3D" id="3.30.465.10">
    <property type="match status" value="1"/>
</dbReference>
<accession>A0A2J6RL85</accession>
<dbReference type="Proteomes" id="UP000235786">
    <property type="component" value="Unassembled WGS sequence"/>
</dbReference>
<evidence type="ECO:0000256" key="1">
    <source>
        <dbReference type="ARBA" id="ARBA00005466"/>
    </source>
</evidence>
<dbReference type="EMBL" id="KZ613947">
    <property type="protein sequence ID" value="PMD39270.1"/>
    <property type="molecule type" value="Genomic_DNA"/>
</dbReference>
<sequence length="656" mass="70472">MAQFVRGLIFASLGSLIAGQTINTAKGPVAANKNTVAPAAAVVPASTTKSNFDWENVQLTPSVLANLTNLNLTDISLFNFPTAQSVSARSASTSQCKVFPGDAEWPSPIVWEILNLLSGDALIKTVPLAAPCFSSWPEYNATLCATITSLWNTPQLHVADPTSTQWPLWEDLTCLPPSLRSEATTCTLGGYASYSINVTNVAQIQLALNFARNLNLRLVVRSTGHDFAGKGIGAGALSLWTHNLNDLEFYPSYTYGSYSGPAFKLGAGVMTEDVYALAEANGVTAVGGECRTVGMAGGYIAGGGHSPMSSLVGMAADQVLSIEVVLPNGEFVTADANTNPDLFWALRGGGGSTFGVVTSLVIQAYPKVPVTTMTFDFTMSSTLSADTFWNGVRAYFTYFAVFPDAGTYGYFNIVPNGAGGYTFTFDPFWGGNMTKPQLQTLVAPFLKDLSDLGIPVAPVFTEYASLRPAWNASFPPENVGGWTNHAASRLFPRENFENATLLNETLAAVRYAIEGGAILVGYNIKSAVNPHANQNNSVNPAWRKTLTHFILPGLWDANATFATIQNVSETLTNDWIAKWRAVSPGAGSYFSEGDINEPDFQQAFYGSYYPQLYALKQQLDPYGLFYAPTGVGSEDWYVTGQIPYVPTQNGRLCRTS</sequence>
<feature type="domain" description="FAD-binding PCMH-type" evidence="4">
    <location>
        <begin position="188"/>
        <end position="367"/>
    </location>
</feature>
<dbReference type="PANTHER" id="PTHR13878:SF91">
    <property type="entry name" value="FAD BINDING DOMAIN PROTEIN (AFU_ORTHOLOGUE AFUA_6G12070)-RELATED"/>
    <property type="match status" value="1"/>
</dbReference>
<dbReference type="Pfam" id="PF08031">
    <property type="entry name" value="BBE"/>
    <property type="match status" value="1"/>
</dbReference>
<dbReference type="STRING" id="1149755.A0A2J6RL85"/>
<dbReference type="InterPro" id="IPR016169">
    <property type="entry name" value="FAD-bd_PCMH_sub2"/>
</dbReference>
<keyword evidence="2" id="KW-0560">Oxidoreductase</keyword>
<protein>
    <submittedName>
        <fullName evidence="5">FAD-binding domain-containing protein</fullName>
    </submittedName>
</protein>
<dbReference type="InterPro" id="IPR036318">
    <property type="entry name" value="FAD-bd_PCMH-like_sf"/>
</dbReference>
<keyword evidence="3" id="KW-0732">Signal</keyword>
<evidence type="ECO:0000313" key="6">
    <source>
        <dbReference type="Proteomes" id="UP000235786"/>
    </source>
</evidence>
<name>A0A2J6RL85_HYAVF</name>
<dbReference type="InterPro" id="IPR016166">
    <property type="entry name" value="FAD-bd_PCMH"/>
</dbReference>
<proteinExistence type="inferred from homology"/>
<organism evidence="5 6">
    <name type="scientific">Hyaloscypha variabilis (strain UAMH 11265 / GT02V1 / F)</name>
    <name type="common">Meliniomyces variabilis</name>
    <dbReference type="NCBI Taxonomy" id="1149755"/>
    <lineage>
        <taxon>Eukaryota</taxon>
        <taxon>Fungi</taxon>
        <taxon>Dikarya</taxon>
        <taxon>Ascomycota</taxon>
        <taxon>Pezizomycotina</taxon>
        <taxon>Leotiomycetes</taxon>
        <taxon>Helotiales</taxon>
        <taxon>Hyaloscyphaceae</taxon>
        <taxon>Hyaloscypha</taxon>
        <taxon>Hyaloscypha variabilis</taxon>
    </lineage>
</organism>
<dbReference type="OrthoDB" id="9983560at2759"/>
<feature type="chain" id="PRO_5014334713" evidence="3">
    <location>
        <begin position="20"/>
        <end position="656"/>
    </location>
</feature>
<feature type="signal peptide" evidence="3">
    <location>
        <begin position="1"/>
        <end position="19"/>
    </location>
</feature>